<dbReference type="PANTHER" id="PTHR11712:SF320">
    <property type="entry name" value="BETA-KETOACYL SYNTHASE"/>
    <property type="match status" value="1"/>
</dbReference>
<dbReference type="PANTHER" id="PTHR11712">
    <property type="entry name" value="POLYKETIDE SYNTHASE-RELATED"/>
    <property type="match status" value="1"/>
</dbReference>
<feature type="domain" description="Ketosynthase family 3 (KS3)" evidence="5">
    <location>
        <begin position="1"/>
        <end position="396"/>
    </location>
</feature>
<evidence type="ECO:0000256" key="2">
    <source>
        <dbReference type="ARBA" id="ARBA00008467"/>
    </source>
</evidence>
<comment type="caution">
    <text evidence="6">The sequence shown here is derived from an EMBL/GenBank/DDBJ whole genome shotgun (WGS) entry which is preliminary data.</text>
</comment>
<dbReference type="SMART" id="SM00825">
    <property type="entry name" value="PKS_KS"/>
    <property type="match status" value="1"/>
</dbReference>
<comment type="similarity">
    <text evidence="2 4">Belongs to the thiolase-like superfamily. Beta-ketoacyl-ACP synthases family.</text>
</comment>
<dbReference type="InterPro" id="IPR000794">
    <property type="entry name" value="Beta-ketoacyl_synthase"/>
</dbReference>
<dbReference type="NCBIfam" id="NF006618">
    <property type="entry name" value="PRK09185.1"/>
    <property type="match status" value="1"/>
</dbReference>
<accession>A0ABV9BZJ1</accession>
<dbReference type="RefSeq" id="WP_266151045.1">
    <property type="nucleotide sequence ID" value="NZ_CP064028.1"/>
</dbReference>
<proteinExistence type="inferred from homology"/>
<keyword evidence="7" id="KW-1185">Reference proteome</keyword>
<name>A0ABV9BZJ1_9GAMM</name>
<dbReference type="SUPFAM" id="SSF53901">
    <property type="entry name" value="Thiolase-like"/>
    <property type="match status" value="2"/>
</dbReference>
<dbReference type="PROSITE" id="PS52004">
    <property type="entry name" value="KS3_2"/>
    <property type="match status" value="1"/>
</dbReference>
<comment type="pathway">
    <text evidence="1">Lipid metabolism; fatty acid biosynthesis.</text>
</comment>
<dbReference type="PROSITE" id="PS00606">
    <property type="entry name" value="KS3_1"/>
    <property type="match status" value="1"/>
</dbReference>
<dbReference type="Pfam" id="PF02801">
    <property type="entry name" value="Ketoacyl-synt_C"/>
    <property type="match status" value="1"/>
</dbReference>
<evidence type="ECO:0000256" key="1">
    <source>
        <dbReference type="ARBA" id="ARBA00005194"/>
    </source>
</evidence>
<evidence type="ECO:0000256" key="3">
    <source>
        <dbReference type="ARBA" id="ARBA00022679"/>
    </source>
</evidence>
<dbReference type="Gene3D" id="3.40.47.10">
    <property type="match status" value="1"/>
</dbReference>
<dbReference type="InterPro" id="IPR014031">
    <property type="entry name" value="Ketoacyl_synth_C"/>
</dbReference>
<dbReference type="EMBL" id="JBHSGA010000011">
    <property type="protein sequence ID" value="MFC4526141.1"/>
    <property type="molecule type" value="Genomic_DNA"/>
</dbReference>
<dbReference type="InterPro" id="IPR018201">
    <property type="entry name" value="Ketoacyl_synth_AS"/>
</dbReference>
<organism evidence="6 7">
    <name type="scientific">Dyella halodurans</name>
    <dbReference type="NCBI Taxonomy" id="1920171"/>
    <lineage>
        <taxon>Bacteria</taxon>
        <taxon>Pseudomonadati</taxon>
        <taxon>Pseudomonadota</taxon>
        <taxon>Gammaproteobacteria</taxon>
        <taxon>Lysobacterales</taxon>
        <taxon>Rhodanobacteraceae</taxon>
        <taxon>Dyella</taxon>
    </lineage>
</organism>
<dbReference type="InterPro" id="IPR014030">
    <property type="entry name" value="Ketoacyl_synth_N"/>
</dbReference>
<protein>
    <submittedName>
        <fullName evidence="6">Beta-ketoacyl-[acyl-carrier-protein] synthase family protein</fullName>
    </submittedName>
</protein>
<dbReference type="Pfam" id="PF00109">
    <property type="entry name" value="ketoacyl-synt"/>
    <property type="match status" value="1"/>
</dbReference>
<evidence type="ECO:0000313" key="6">
    <source>
        <dbReference type="EMBL" id="MFC4526141.1"/>
    </source>
</evidence>
<dbReference type="Proteomes" id="UP001595961">
    <property type="component" value="Unassembled WGS sequence"/>
</dbReference>
<evidence type="ECO:0000256" key="4">
    <source>
        <dbReference type="RuleBase" id="RU003694"/>
    </source>
</evidence>
<reference evidence="7" key="1">
    <citation type="journal article" date="2019" name="Int. J. Syst. Evol. Microbiol.">
        <title>The Global Catalogue of Microorganisms (GCM) 10K type strain sequencing project: providing services to taxonomists for standard genome sequencing and annotation.</title>
        <authorList>
            <consortium name="The Broad Institute Genomics Platform"/>
            <consortium name="The Broad Institute Genome Sequencing Center for Infectious Disease"/>
            <person name="Wu L."/>
            <person name="Ma J."/>
        </authorList>
    </citation>
    <scope>NUCLEOTIDE SEQUENCE [LARGE SCALE GENOMIC DNA]</scope>
    <source>
        <strain evidence="7">CCM 4481</strain>
    </source>
</reference>
<sequence>MSVPIQPLAVSAYTATSALGHGLESHVAALAASRGALRPNDFSSAPLACWIGRVDGVEEASLPAAHAVWECRNNRLAWLGLHQDHFLERALDARQRYGAARVALVLATSTASMGATEEAYRRLDEQGQIPPDLRRPLIHSPHSLAGFVAEALGLEGPCLTVSTACSSSAKVFANAERLIRLGLVDAAVVGGVDTLCDSVLFGFNALELVSPEPCRPFDQARRGISVGEAAGFALLERIEAAPRALRLLGYGESSDAHHMSTPHPDGLGAELALRDALARAGLRADQVDYINLHGTASHKNDEVEAALIARTFPASTRASSTKGYTGHTLGAAGILEAAFSLLAIQYGLVPGSLGCTTPDAACGPQLALENEQRQINVALSNSFGFGGNNACLAFGRAPA</sequence>
<keyword evidence="3 4" id="KW-0808">Transferase</keyword>
<evidence type="ECO:0000259" key="5">
    <source>
        <dbReference type="PROSITE" id="PS52004"/>
    </source>
</evidence>
<dbReference type="CDD" id="cd00834">
    <property type="entry name" value="KAS_I_II"/>
    <property type="match status" value="1"/>
</dbReference>
<evidence type="ECO:0000313" key="7">
    <source>
        <dbReference type="Proteomes" id="UP001595961"/>
    </source>
</evidence>
<dbReference type="InterPro" id="IPR016039">
    <property type="entry name" value="Thiolase-like"/>
</dbReference>
<dbReference type="InterPro" id="IPR020841">
    <property type="entry name" value="PKS_Beta-ketoAc_synthase_dom"/>
</dbReference>
<gene>
    <name evidence="6" type="ORF">ACFO5W_05770</name>
</gene>